<dbReference type="SMART" id="SM00471">
    <property type="entry name" value="HDc"/>
    <property type="match status" value="1"/>
</dbReference>
<gene>
    <name evidence="2" type="ORF">SAMN05421659_109129</name>
</gene>
<dbReference type="Proteomes" id="UP000199701">
    <property type="component" value="Unassembled WGS sequence"/>
</dbReference>
<accession>A0A1I0QUD1</accession>
<name>A0A1I0QUD1_9FIRM</name>
<evidence type="ECO:0000259" key="1">
    <source>
        <dbReference type="SMART" id="SM00471"/>
    </source>
</evidence>
<dbReference type="RefSeq" id="WP_092454487.1">
    <property type="nucleotide sequence ID" value="NZ_FOJI01000009.1"/>
</dbReference>
<dbReference type="STRING" id="99656.SAMN05421659_109129"/>
<dbReference type="PANTHER" id="PTHR33594">
    <property type="entry name" value="SUPERFAMILY HYDROLASE, PUTATIVE (AFU_ORTHOLOGUE AFUA_1G03035)-RELATED"/>
    <property type="match status" value="1"/>
</dbReference>
<dbReference type="InterPro" id="IPR006674">
    <property type="entry name" value="HD_domain"/>
</dbReference>
<protein>
    <recommendedName>
        <fullName evidence="1">HD/PDEase domain-containing protein</fullName>
    </recommendedName>
</protein>
<evidence type="ECO:0000313" key="2">
    <source>
        <dbReference type="EMBL" id="SEW31226.1"/>
    </source>
</evidence>
<proteinExistence type="predicted"/>
<dbReference type="Pfam" id="PF01966">
    <property type="entry name" value="HD"/>
    <property type="match status" value="1"/>
</dbReference>
<organism evidence="2 3">
    <name type="scientific">[Clostridium] fimetarium</name>
    <dbReference type="NCBI Taxonomy" id="99656"/>
    <lineage>
        <taxon>Bacteria</taxon>
        <taxon>Bacillati</taxon>
        <taxon>Bacillota</taxon>
        <taxon>Clostridia</taxon>
        <taxon>Lachnospirales</taxon>
        <taxon>Lachnospiraceae</taxon>
    </lineage>
</organism>
<reference evidence="2 3" key="1">
    <citation type="submission" date="2016-10" db="EMBL/GenBank/DDBJ databases">
        <authorList>
            <person name="de Groot N.N."/>
        </authorList>
    </citation>
    <scope>NUCLEOTIDE SEQUENCE [LARGE SCALE GENOMIC DNA]</scope>
    <source>
        <strain evidence="2 3">DSM 9179</strain>
    </source>
</reference>
<dbReference type="CDD" id="cd00077">
    <property type="entry name" value="HDc"/>
    <property type="match status" value="1"/>
</dbReference>
<dbReference type="EMBL" id="FOJI01000009">
    <property type="protein sequence ID" value="SEW31226.1"/>
    <property type="molecule type" value="Genomic_DNA"/>
</dbReference>
<feature type="domain" description="HD/PDEase" evidence="1">
    <location>
        <begin position="19"/>
        <end position="137"/>
    </location>
</feature>
<dbReference type="PANTHER" id="PTHR33594:SF1">
    <property type="entry name" value="HD_PDEASE DOMAIN-CONTAINING PROTEIN"/>
    <property type="match status" value="1"/>
</dbReference>
<dbReference type="AlphaFoldDB" id="A0A1I0QUD1"/>
<dbReference type="InterPro" id="IPR003607">
    <property type="entry name" value="HD/PDEase_dom"/>
</dbReference>
<dbReference type="OrthoDB" id="9797344at2"/>
<dbReference type="Gene3D" id="1.10.3210.50">
    <property type="match status" value="1"/>
</dbReference>
<evidence type="ECO:0000313" key="3">
    <source>
        <dbReference type="Proteomes" id="UP000199701"/>
    </source>
</evidence>
<dbReference type="SUPFAM" id="SSF109604">
    <property type="entry name" value="HD-domain/PDEase-like"/>
    <property type="match status" value="1"/>
</dbReference>
<keyword evidence="3" id="KW-1185">Reference proteome</keyword>
<sequence length="225" mass="26216">MNKEQYNIIERYMHISMEDSAHDKEHIYRVLYVALDIAKQENNIDYDVLIASCLLHDIGRREQFENPELCHAAIGGEKAYQYLAEIGWEDNKAFYVKNCICTHRFRKNNQPQSIEAKILFDADKIDASGTLGIARTLFYKGQISEPLYSLDKDGVVLDGKNDEAPSFFQEYKYKLEKLYGNFYTKRGNEIAQERQISAVDFYNSMLKEVQDSYEFGKKLLDDEVI</sequence>